<evidence type="ECO:0000256" key="4">
    <source>
        <dbReference type="ARBA" id="ARBA00022982"/>
    </source>
</evidence>
<evidence type="ECO:0000313" key="6">
    <source>
        <dbReference type="EMBL" id="ADC65717.1"/>
    </source>
</evidence>
<evidence type="ECO:0000313" key="7">
    <source>
        <dbReference type="Proteomes" id="UP000002613"/>
    </source>
</evidence>
<dbReference type="InterPro" id="IPR037171">
    <property type="entry name" value="NagB/RpiA_transferase-like"/>
</dbReference>
<keyword evidence="7" id="KW-1185">Reference proteome</keyword>
<dbReference type="PaxDb" id="589924-Ferp_1568"/>
<dbReference type="InterPro" id="IPR017900">
    <property type="entry name" value="4Fe4S_Fe_S_CS"/>
</dbReference>
<dbReference type="STRING" id="589924.Ferp_1568"/>
<dbReference type="AlphaFoldDB" id="D3RZ04"/>
<dbReference type="HOGENOM" id="CLU_027059_3_0_2"/>
<dbReference type="EMBL" id="CP001899">
    <property type="protein sequence ID" value="ADC65717.1"/>
    <property type="molecule type" value="Genomic_DNA"/>
</dbReference>
<keyword evidence="3" id="KW-0677">Repeat</keyword>
<organism evidence="6 7">
    <name type="scientific">Ferroglobus placidus (strain DSM 10642 / AEDII12DO)</name>
    <dbReference type="NCBI Taxonomy" id="589924"/>
    <lineage>
        <taxon>Archaea</taxon>
        <taxon>Methanobacteriati</taxon>
        <taxon>Methanobacteriota</taxon>
        <taxon>Archaeoglobi</taxon>
        <taxon>Archaeoglobales</taxon>
        <taxon>Archaeoglobaceae</taxon>
        <taxon>Ferroglobus</taxon>
    </lineage>
</organism>
<evidence type="ECO:0000256" key="2">
    <source>
        <dbReference type="ARBA" id="ARBA00022485"/>
    </source>
</evidence>
<dbReference type="Pfam" id="PF02589">
    <property type="entry name" value="LUD_dom"/>
    <property type="match status" value="1"/>
</dbReference>
<evidence type="ECO:0000259" key="5">
    <source>
        <dbReference type="PROSITE" id="PS51379"/>
    </source>
</evidence>
<accession>D3RZ04</accession>
<feature type="domain" description="4Fe-4S ferredoxin-type" evidence="5">
    <location>
        <begin position="316"/>
        <end position="344"/>
    </location>
</feature>
<name>D3RZ04_FERPA</name>
<dbReference type="SUPFAM" id="SSF100950">
    <property type="entry name" value="NagB/RpiA/CoA transferase-like"/>
    <property type="match status" value="1"/>
</dbReference>
<dbReference type="PANTHER" id="PTHR47153:SF2">
    <property type="entry name" value="LACTATE UTILIZATION PROTEIN B"/>
    <property type="match status" value="1"/>
</dbReference>
<dbReference type="PROSITE" id="PS51379">
    <property type="entry name" value="4FE4S_FER_2"/>
    <property type="match status" value="2"/>
</dbReference>
<sequence>MKIVRGISEHGKNVSKAVDEILKSFPFVKKFAEEVREEKRKVLNDLDYWIDKAMKNLEEKNAYVYLAKKGEEANKVVGEIVGTNKLVVKAKSSVSDELSLRDFLEKNGNEVWETDLGELIVQLAEEKPMHIVAPAIHFSEEEAKRILGKIGIRGNSPEELTYAVRSFMRNKFLEADIGISGCNAFSVESSSIFLVENEGNIRLVSSLPKKYIAIVSLEKILPKDELCLKSILVQSAFAGVFPPAYININKPNKYQEFHVIFLDNGRTSDERFREVLLCVKCGRCQLECPIFQLFGVNWGGVYGGPMGRILSYLITRRAESDIFLCTSCKKCDYVCPMGIELSKMVRRIKMDVKRSWS</sequence>
<dbReference type="GO" id="GO:0016491">
    <property type="term" value="F:oxidoreductase activity"/>
    <property type="evidence" value="ECO:0007669"/>
    <property type="project" value="UniProtKB-ARBA"/>
</dbReference>
<keyword evidence="1" id="KW-0813">Transport</keyword>
<dbReference type="PANTHER" id="PTHR47153">
    <property type="entry name" value="LACTATE UTILIZATION PROTEIN B"/>
    <property type="match status" value="1"/>
</dbReference>
<protein>
    <recommendedName>
        <fullName evidence="5">4Fe-4S ferredoxin-type domain-containing protein</fullName>
    </recommendedName>
</protein>
<feature type="domain" description="4Fe-4S ferredoxin-type" evidence="5">
    <location>
        <begin position="269"/>
        <end position="299"/>
    </location>
</feature>
<dbReference type="KEGG" id="fpl:Ferp_1568"/>
<dbReference type="GeneID" id="8779089"/>
<dbReference type="InterPro" id="IPR009051">
    <property type="entry name" value="Helical_ferredxn"/>
</dbReference>
<dbReference type="Gene3D" id="1.10.1060.10">
    <property type="entry name" value="Alpha-helical ferredoxin"/>
    <property type="match status" value="1"/>
</dbReference>
<dbReference type="Proteomes" id="UP000002613">
    <property type="component" value="Chromosome"/>
</dbReference>
<evidence type="ECO:0000256" key="3">
    <source>
        <dbReference type="ARBA" id="ARBA00022737"/>
    </source>
</evidence>
<dbReference type="InterPro" id="IPR024185">
    <property type="entry name" value="FTHF_cligase-like_sf"/>
</dbReference>
<reference evidence="7" key="1">
    <citation type="submission" date="2010-02" db="EMBL/GenBank/DDBJ databases">
        <title>Complete sequence of Ferroglobus placidus DSM 10642.</title>
        <authorList>
            <consortium name="US DOE Joint Genome Institute"/>
            <person name="Lucas S."/>
            <person name="Copeland A."/>
            <person name="Lapidus A."/>
            <person name="Cheng J.-F."/>
            <person name="Bruce D."/>
            <person name="Goodwin L."/>
            <person name="Pitluck S."/>
            <person name="Saunders E."/>
            <person name="Brettin T."/>
            <person name="Detter J.C."/>
            <person name="Han C."/>
            <person name="Tapia R."/>
            <person name="Larimer F."/>
            <person name="Land M."/>
            <person name="Hauser L."/>
            <person name="Kyrpides N."/>
            <person name="Ivanova N."/>
            <person name="Holmes D."/>
            <person name="Lovley D."/>
            <person name="Kyrpides N."/>
            <person name="Anderson I.J."/>
            <person name="Woyke T."/>
        </authorList>
    </citation>
    <scope>NUCLEOTIDE SEQUENCE [LARGE SCALE GENOMIC DNA]</scope>
    <source>
        <strain evidence="7">DSM 10642 / AEDII12DO</strain>
    </source>
</reference>
<dbReference type="InterPro" id="IPR003741">
    <property type="entry name" value="LUD_dom"/>
</dbReference>
<dbReference type="GO" id="GO:0006089">
    <property type="term" value="P:lactate metabolic process"/>
    <property type="evidence" value="ECO:0007669"/>
    <property type="project" value="InterPro"/>
</dbReference>
<dbReference type="GO" id="GO:0051539">
    <property type="term" value="F:4 iron, 4 sulfur cluster binding"/>
    <property type="evidence" value="ECO:0007669"/>
    <property type="project" value="UniProtKB-KW"/>
</dbReference>
<keyword evidence="2" id="KW-0408">Iron</keyword>
<dbReference type="eggNOG" id="arCOG00335">
    <property type="taxonomic scope" value="Archaea"/>
</dbReference>
<keyword evidence="2" id="KW-0004">4Fe-4S</keyword>
<gene>
    <name evidence="6" type="ordered locus">Ferp_1568</name>
</gene>
<keyword evidence="4" id="KW-0249">Electron transport</keyword>
<dbReference type="PROSITE" id="PS00198">
    <property type="entry name" value="4FE4S_FER_1"/>
    <property type="match status" value="2"/>
</dbReference>
<dbReference type="InterPro" id="IPR004452">
    <property type="entry name" value="LutB/LldF"/>
</dbReference>
<proteinExistence type="predicted"/>
<dbReference type="Gene3D" id="3.40.50.10420">
    <property type="entry name" value="NagB/RpiA/CoA transferase-like"/>
    <property type="match status" value="1"/>
</dbReference>
<evidence type="ECO:0000256" key="1">
    <source>
        <dbReference type="ARBA" id="ARBA00022448"/>
    </source>
</evidence>
<dbReference type="RefSeq" id="WP_012966057.1">
    <property type="nucleotide sequence ID" value="NC_013849.1"/>
</dbReference>
<keyword evidence="2" id="KW-0411">Iron-sulfur</keyword>
<dbReference type="InterPro" id="IPR017896">
    <property type="entry name" value="4Fe4S_Fe-S-bd"/>
</dbReference>
<reference evidence="6 7" key="2">
    <citation type="journal article" date="2011" name="Stand. Genomic Sci.">
        <title>Complete genome sequence of Ferroglobus placidus AEDII12DO.</title>
        <authorList>
            <person name="Anderson I."/>
            <person name="Risso C."/>
            <person name="Holmes D."/>
            <person name="Lucas S."/>
            <person name="Copeland A."/>
            <person name="Lapidus A."/>
            <person name="Cheng J.F."/>
            <person name="Bruce D."/>
            <person name="Goodwin L."/>
            <person name="Pitluck S."/>
            <person name="Saunders E."/>
            <person name="Brettin T."/>
            <person name="Detter J.C."/>
            <person name="Han C."/>
            <person name="Tapia R."/>
            <person name="Larimer F."/>
            <person name="Land M."/>
            <person name="Hauser L."/>
            <person name="Woyke T."/>
            <person name="Lovley D."/>
            <person name="Kyrpides N."/>
            <person name="Ivanova N."/>
        </authorList>
    </citation>
    <scope>NUCLEOTIDE SEQUENCE [LARGE SCALE GENOMIC DNA]</scope>
    <source>
        <strain evidence="7">DSM 10642 / AEDII12DO</strain>
    </source>
</reference>
<keyword evidence="2" id="KW-0479">Metal-binding</keyword>
<dbReference type="Pfam" id="PF13183">
    <property type="entry name" value="Fer4_8"/>
    <property type="match status" value="1"/>
</dbReference>
<dbReference type="SUPFAM" id="SSF46548">
    <property type="entry name" value="alpha-helical ferredoxin"/>
    <property type="match status" value="1"/>
</dbReference>